<proteinExistence type="predicted"/>
<sequence>MSPLASPARRTHHQTLNELTDETFEDIVINTLATGGSLDREITGIELMGSTEKITWNRTADALTIRLPKSLPGKIVNGFRIHSRLD</sequence>
<reference evidence="1 2" key="1">
    <citation type="submission" date="2019-02" db="EMBL/GenBank/DDBJ databases">
        <title>Deep-cultivation of Planctomycetes and their phenomic and genomic characterization uncovers novel biology.</title>
        <authorList>
            <person name="Wiegand S."/>
            <person name="Jogler M."/>
            <person name="Boedeker C."/>
            <person name="Pinto D."/>
            <person name="Vollmers J."/>
            <person name="Rivas-Marin E."/>
            <person name="Kohn T."/>
            <person name="Peeters S.H."/>
            <person name="Heuer A."/>
            <person name="Rast P."/>
            <person name="Oberbeckmann S."/>
            <person name="Bunk B."/>
            <person name="Jeske O."/>
            <person name="Meyerdierks A."/>
            <person name="Storesund J.E."/>
            <person name="Kallscheuer N."/>
            <person name="Luecker S."/>
            <person name="Lage O.M."/>
            <person name="Pohl T."/>
            <person name="Merkel B.J."/>
            <person name="Hornburger P."/>
            <person name="Mueller R.-W."/>
            <person name="Bruemmer F."/>
            <person name="Labrenz M."/>
            <person name="Spormann A.M."/>
            <person name="Op den Camp H."/>
            <person name="Overmann J."/>
            <person name="Amann R."/>
            <person name="Jetten M.S.M."/>
            <person name="Mascher T."/>
            <person name="Medema M.H."/>
            <person name="Devos D.P."/>
            <person name="Kaster A.-K."/>
            <person name="Ovreas L."/>
            <person name="Rohde M."/>
            <person name="Galperin M.Y."/>
            <person name="Jogler C."/>
        </authorList>
    </citation>
    <scope>NUCLEOTIDE SEQUENCE [LARGE SCALE GENOMIC DNA]</scope>
    <source>
        <strain evidence="1 2">TBK1r</strain>
    </source>
</reference>
<dbReference type="Gene3D" id="2.60.40.1180">
    <property type="entry name" value="Golgi alpha-mannosidase II"/>
    <property type="match status" value="1"/>
</dbReference>
<gene>
    <name evidence="1" type="ORF">TBK1r_49860</name>
</gene>
<keyword evidence="2" id="KW-1185">Reference proteome</keyword>
<protein>
    <recommendedName>
        <fullName evidence="3">SHSP domain-containing protein</fullName>
    </recommendedName>
</protein>
<name>A0ABX5XVI6_9BACT</name>
<evidence type="ECO:0000313" key="1">
    <source>
        <dbReference type="EMBL" id="QDV85969.1"/>
    </source>
</evidence>
<accession>A0ABX5XVI6</accession>
<organism evidence="1 2">
    <name type="scientific">Stieleria magnilauensis</name>
    <dbReference type="NCBI Taxonomy" id="2527963"/>
    <lineage>
        <taxon>Bacteria</taxon>
        <taxon>Pseudomonadati</taxon>
        <taxon>Planctomycetota</taxon>
        <taxon>Planctomycetia</taxon>
        <taxon>Pirellulales</taxon>
        <taxon>Pirellulaceae</taxon>
        <taxon>Stieleria</taxon>
    </lineage>
</organism>
<dbReference type="InterPro" id="IPR013780">
    <property type="entry name" value="Glyco_hydro_b"/>
</dbReference>
<dbReference type="EMBL" id="CP036432">
    <property type="protein sequence ID" value="QDV85969.1"/>
    <property type="molecule type" value="Genomic_DNA"/>
</dbReference>
<evidence type="ECO:0000313" key="2">
    <source>
        <dbReference type="Proteomes" id="UP000318081"/>
    </source>
</evidence>
<dbReference type="Proteomes" id="UP000318081">
    <property type="component" value="Chromosome"/>
</dbReference>
<evidence type="ECO:0008006" key="3">
    <source>
        <dbReference type="Google" id="ProtNLM"/>
    </source>
</evidence>